<comment type="caution">
    <text evidence="2">The sequence shown here is derived from an EMBL/GenBank/DDBJ whole genome shotgun (WGS) entry which is preliminary data.</text>
</comment>
<evidence type="ECO:0000313" key="2">
    <source>
        <dbReference type="EMBL" id="KAA6381386.1"/>
    </source>
</evidence>
<evidence type="ECO:0000256" key="1">
    <source>
        <dbReference type="SAM" id="MobiDB-lite"/>
    </source>
</evidence>
<feature type="compositionally biased region" description="Basic and acidic residues" evidence="1">
    <location>
        <begin position="1"/>
        <end position="10"/>
    </location>
</feature>
<feature type="region of interest" description="Disordered" evidence="1">
    <location>
        <begin position="1"/>
        <end position="23"/>
    </location>
</feature>
<evidence type="ECO:0000313" key="3">
    <source>
        <dbReference type="Proteomes" id="UP000324800"/>
    </source>
</evidence>
<accession>A0A5J4VGD0</accession>
<reference evidence="2 3" key="1">
    <citation type="submission" date="2019-03" db="EMBL/GenBank/DDBJ databases">
        <title>Single cell metagenomics reveals metabolic interactions within the superorganism composed of flagellate Streblomastix strix and complex community of Bacteroidetes bacteria on its surface.</title>
        <authorList>
            <person name="Treitli S.C."/>
            <person name="Kolisko M."/>
            <person name="Husnik F."/>
            <person name="Keeling P."/>
            <person name="Hampl V."/>
        </authorList>
    </citation>
    <scope>NUCLEOTIDE SEQUENCE [LARGE SCALE GENOMIC DNA]</scope>
    <source>
        <strain evidence="2">ST1C</strain>
    </source>
</reference>
<dbReference type="AlphaFoldDB" id="A0A5J4VGD0"/>
<name>A0A5J4VGD0_9EUKA</name>
<dbReference type="EMBL" id="SNRW01007354">
    <property type="protein sequence ID" value="KAA6381386.1"/>
    <property type="molecule type" value="Genomic_DNA"/>
</dbReference>
<dbReference type="Proteomes" id="UP000324800">
    <property type="component" value="Unassembled WGS sequence"/>
</dbReference>
<organism evidence="2 3">
    <name type="scientific">Streblomastix strix</name>
    <dbReference type="NCBI Taxonomy" id="222440"/>
    <lineage>
        <taxon>Eukaryota</taxon>
        <taxon>Metamonada</taxon>
        <taxon>Preaxostyla</taxon>
        <taxon>Oxymonadida</taxon>
        <taxon>Streblomastigidae</taxon>
        <taxon>Streblomastix</taxon>
    </lineage>
</organism>
<proteinExistence type="predicted"/>
<sequence length="235" mass="27581">MNIKQEDKGRGFQQKDQITRSNDYRVIESIEDEDPPTRGQFAQVSYKPIGPQLRDIIIDQDIISHNNQNANEDTILFDPVIRSGIVRFEVQNLNYLDSIGITDESVHFDIYQKPDKARFDKIAIYHKDGLLEHNLVLVKGNSQFRDKGLRVAIEVNMDSNPRTATFFVEGKEQKNYIVDIPSSIRFWVYIEWVDSVFRITQFEQFPKPSAKHGLLKKKRNWGQTWERDFKMESKK</sequence>
<protein>
    <submittedName>
        <fullName evidence="2">Uncharacterized protein</fullName>
    </submittedName>
</protein>
<gene>
    <name evidence="2" type="ORF">EZS28_023087</name>
</gene>